<name>A0A8E0VN97_9TREM</name>
<protein>
    <submittedName>
        <fullName evidence="1">Uncharacterized protein</fullName>
    </submittedName>
</protein>
<comment type="caution">
    <text evidence="1">The sequence shown here is derived from an EMBL/GenBank/DDBJ whole genome shotgun (WGS) entry which is preliminary data.</text>
</comment>
<dbReference type="AlphaFoldDB" id="A0A8E0VN97"/>
<feature type="non-terminal residue" evidence="1">
    <location>
        <position position="1"/>
    </location>
</feature>
<sequence length="128" mass="14986">FKKEALPTVKEQQTVAERSDKSNLEVFRVKQALSECHERLALLDSLQRLRTARLSQARQRGGLFPDAFDQAFNAQLNEIRSVLRTQLTKLTVVETQQVCGDIIFCVPWRWARFYHQADFDFADFLRIR</sequence>
<evidence type="ECO:0000313" key="2">
    <source>
        <dbReference type="Proteomes" id="UP000728185"/>
    </source>
</evidence>
<dbReference type="InterPro" id="IPR031974">
    <property type="entry name" value="PDCD7"/>
</dbReference>
<gene>
    <name evidence="1" type="ORF">FBUS_08918</name>
</gene>
<evidence type="ECO:0000313" key="1">
    <source>
        <dbReference type="EMBL" id="KAA0197550.1"/>
    </source>
</evidence>
<reference evidence="1" key="1">
    <citation type="submission" date="2019-05" db="EMBL/GenBank/DDBJ databases">
        <title>Annotation for the trematode Fasciolopsis buski.</title>
        <authorList>
            <person name="Choi Y.-J."/>
        </authorList>
    </citation>
    <scope>NUCLEOTIDE SEQUENCE</scope>
    <source>
        <strain evidence="1">HT</strain>
        <tissue evidence="1">Whole worm</tissue>
    </source>
</reference>
<proteinExistence type="predicted"/>
<dbReference type="Proteomes" id="UP000728185">
    <property type="component" value="Unassembled WGS sequence"/>
</dbReference>
<accession>A0A8E0VN97</accession>
<organism evidence="1 2">
    <name type="scientific">Fasciolopsis buskii</name>
    <dbReference type="NCBI Taxonomy" id="27845"/>
    <lineage>
        <taxon>Eukaryota</taxon>
        <taxon>Metazoa</taxon>
        <taxon>Spiralia</taxon>
        <taxon>Lophotrochozoa</taxon>
        <taxon>Platyhelminthes</taxon>
        <taxon>Trematoda</taxon>
        <taxon>Digenea</taxon>
        <taxon>Plagiorchiida</taxon>
        <taxon>Echinostomata</taxon>
        <taxon>Echinostomatoidea</taxon>
        <taxon>Fasciolidae</taxon>
        <taxon>Fasciolopsis</taxon>
    </lineage>
</organism>
<dbReference type="OrthoDB" id="6265694at2759"/>
<keyword evidence="2" id="KW-1185">Reference proteome</keyword>
<dbReference type="Pfam" id="PF16021">
    <property type="entry name" value="PDCD7"/>
    <property type="match status" value="1"/>
</dbReference>
<dbReference type="EMBL" id="LUCM01002311">
    <property type="protein sequence ID" value="KAA0197550.1"/>
    <property type="molecule type" value="Genomic_DNA"/>
</dbReference>